<accession>A0A0V0RRT3</accession>
<evidence type="ECO:0000256" key="1">
    <source>
        <dbReference type="SAM" id="Phobius"/>
    </source>
</evidence>
<dbReference type="EMBL" id="JYDL01000096">
    <property type="protein sequence ID" value="KRX16986.1"/>
    <property type="molecule type" value="Genomic_DNA"/>
</dbReference>
<dbReference type="Proteomes" id="UP000054630">
    <property type="component" value="Unassembled WGS sequence"/>
</dbReference>
<dbReference type="OrthoDB" id="5918499at2759"/>
<keyword evidence="1" id="KW-0472">Membrane</keyword>
<organism evidence="2 3">
    <name type="scientific">Trichinella nelsoni</name>
    <dbReference type="NCBI Taxonomy" id="6336"/>
    <lineage>
        <taxon>Eukaryota</taxon>
        <taxon>Metazoa</taxon>
        <taxon>Ecdysozoa</taxon>
        <taxon>Nematoda</taxon>
        <taxon>Enoplea</taxon>
        <taxon>Dorylaimia</taxon>
        <taxon>Trichinellida</taxon>
        <taxon>Trichinellidae</taxon>
        <taxon>Trichinella</taxon>
    </lineage>
</organism>
<proteinExistence type="predicted"/>
<name>A0A0V0RRT3_9BILA</name>
<keyword evidence="3" id="KW-1185">Reference proteome</keyword>
<feature type="non-terminal residue" evidence="2">
    <location>
        <position position="1"/>
    </location>
</feature>
<protein>
    <submittedName>
        <fullName evidence="2">Uncharacterized protein</fullName>
    </submittedName>
</protein>
<keyword evidence="1" id="KW-0812">Transmembrane</keyword>
<evidence type="ECO:0000313" key="2">
    <source>
        <dbReference type="EMBL" id="KRX16986.1"/>
    </source>
</evidence>
<comment type="caution">
    <text evidence="2">The sequence shown here is derived from an EMBL/GenBank/DDBJ whole genome shotgun (WGS) entry which is preliminary data.</text>
</comment>
<sequence>LRCSVCNKMNNLAYFIITVAITVSVDYSIAIPTTSAVQSDISKEDLTEQLADQKNQLPEHVAKFYSSFGFFGPFNIAGYDSFELFYPHYTNYWQTGGYPYINWWL</sequence>
<gene>
    <name evidence="2" type="ORF">T07_1240</name>
</gene>
<evidence type="ECO:0000313" key="3">
    <source>
        <dbReference type="Proteomes" id="UP000054630"/>
    </source>
</evidence>
<keyword evidence="1" id="KW-1133">Transmembrane helix</keyword>
<reference evidence="2 3" key="1">
    <citation type="submission" date="2015-01" db="EMBL/GenBank/DDBJ databases">
        <title>Evolution of Trichinella species and genotypes.</title>
        <authorList>
            <person name="Korhonen P.K."/>
            <person name="Edoardo P."/>
            <person name="Giuseppe L.R."/>
            <person name="Gasser R.B."/>
        </authorList>
    </citation>
    <scope>NUCLEOTIDE SEQUENCE [LARGE SCALE GENOMIC DNA]</scope>
    <source>
        <strain evidence="2">ISS37</strain>
    </source>
</reference>
<feature type="transmembrane region" description="Helical" evidence="1">
    <location>
        <begin position="12"/>
        <end position="30"/>
    </location>
</feature>
<dbReference type="AlphaFoldDB" id="A0A0V0RRT3"/>